<accession>A0A1S8TVL2</accession>
<sequence length="747" mass="80695">MASKTISTILNLKDNFSETIKRTTASTANFAKGIKESETTVNKMKSGITNAFSSIGESIKNGIGLGAGLDIYGQAKEDISEMINLGSDLQKSLNGIQAATGYTDDTMSGMRQIMLDIYNDNFGENFEDISETIKTIGQQTGATGNDLKGLAENGLLLKDTFGFEVNESVRSTNMMMKQFGIDGNQAYNLIAQGAQQGLNKNGDLLDVVNEYSVQFKKVGLGAEDMFNAIKAGADSGTFSVDILSDGLKEFAIRAVDGSKTTADGFTQLGFNADNMAKKFSQGGDTSKEAFKDMISALAKMDNPIKQNQIGVELFGTKWEDLGSNAVMALAKTNGSISETVDALGKIKTIKYNDVGSAFEGIKRNIQTSVLIPISDSVLPKLNEFGGWFINNIPSIKEKVSWVTQTFIDIGSSIIDKDLPPLKDFIDSCINLGTTISSSVQPAIDGIVPDNWNSVADAVKDILTNATEVVNFINDNWNEIEPVILTIVGALGAYKLTLIAIEAWTVIVGATNEIFATVELAIWGVVNATSAWEAVQWLLNVAMDANPIGVVIMAIAALGLAIYEVVTHWQEIVDWCKRTWDIINNNPILGFIATVISPLGVALIGIVAHWEDICKWIEKAWNWLTSWNDTPASNKDMTITTTQQGNPLAPTDDNGNVPQPLFEVGANATGTQYWRGGRTVVGEYGKEIVDLPNGSKVHTASQSQKMLNNNSKVDIQVIIQGNVIGNEEYADSIGEHVWNKINLGLSNV</sequence>
<keyword evidence="5" id="KW-1185">Reference proteome</keyword>
<dbReference type="Proteomes" id="UP000190890">
    <property type="component" value="Unassembled WGS sequence"/>
</dbReference>
<dbReference type="PANTHER" id="PTHR37813:SF1">
    <property type="entry name" value="FELS-2 PROPHAGE PROTEIN"/>
    <property type="match status" value="1"/>
</dbReference>
<protein>
    <submittedName>
        <fullName evidence="4">Phage-related minor tail protein</fullName>
    </submittedName>
</protein>
<evidence type="ECO:0000256" key="1">
    <source>
        <dbReference type="ARBA" id="ARBA00022612"/>
    </source>
</evidence>
<dbReference type="RefSeq" id="WP_077846232.1">
    <property type="nucleotide sequence ID" value="NZ_LZZM01000053.1"/>
</dbReference>
<keyword evidence="2" id="KW-1133">Transmembrane helix</keyword>
<feature type="domain" description="Phage tail tape measure protein" evidence="3">
    <location>
        <begin position="121"/>
        <end position="315"/>
    </location>
</feature>
<keyword evidence="2" id="KW-0812">Transmembrane</keyword>
<keyword evidence="1" id="KW-1188">Viral release from host cell</keyword>
<evidence type="ECO:0000313" key="5">
    <source>
        <dbReference type="Proteomes" id="UP000190890"/>
    </source>
</evidence>
<proteinExistence type="predicted"/>
<dbReference type="Pfam" id="PF10145">
    <property type="entry name" value="PhageMin_Tail"/>
    <property type="match status" value="1"/>
</dbReference>
<comment type="caution">
    <text evidence="4">The sequence shown here is derived from an EMBL/GenBank/DDBJ whole genome shotgun (WGS) entry which is preliminary data.</text>
</comment>
<gene>
    <name evidence="4" type="ORF">CLPUN_09780</name>
</gene>
<organism evidence="4 5">
    <name type="scientific">Clostridium puniceum</name>
    <dbReference type="NCBI Taxonomy" id="29367"/>
    <lineage>
        <taxon>Bacteria</taxon>
        <taxon>Bacillati</taxon>
        <taxon>Bacillota</taxon>
        <taxon>Clostridia</taxon>
        <taxon>Eubacteriales</taxon>
        <taxon>Clostridiaceae</taxon>
        <taxon>Clostridium</taxon>
    </lineage>
</organism>
<dbReference type="AlphaFoldDB" id="A0A1S8TVL2"/>
<dbReference type="InterPro" id="IPR010090">
    <property type="entry name" value="Phage_tape_meas"/>
</dbReference>
<evidence type="ECO:0000313" key="4">
    <source>
        <dbReference type="EMBL" id="OOM81794.1"/>
    </source>
</evidence>
<feature type="transmembrane region" description="Helical" evidence="2">
    <location>
        <begin position="547"/>
        <end position="565"/>
    </location>
</feature>
<reference evidence="4 5" key="1">
    <citation type="submission" date="2016-05" db="EMBL/GenBank/DDBJ databases">
        <title>Microbial solvent formation.</title>
        <authorList>
            <person name="Poehlein A."/>
            <person name="Montoya Solano J.D."/>
            <person name="Flitsch S."/>
            <person name="Krabben P."/>
            <person name="Duerre P."/>
            <person name="Daniel R."/>
        </authorList>
    </citation>
    <scope>NUCLEOTIDE SEQUENCE [LARGE SCALE GENOMIC DNA]</scope>
    <source>
        <strain evidence="4 5">DSM 2619</strain>
    </source>
</reference>
<dbReference type="OrthoDB" id="1677957at2"/>
<evidence type="ECO:0000256" key="2">
    <source>
        <dbReference type="SAM" id="Phobius"/>
    </source>
</evidence>
<feature type="transmembrane region" description="Helical" evidence="2">
    <location>
        <begin position="586"/>
        <end position="609"/>
    </location>
</feature>
<keyword evidence="2" id="KW-0472">Membrane</keyword>
<name>A0A1S8TVL2_9CLOT</name>
<evidence type="ECO:0000259" key="3">
    <source>
        <dbReference type="Pfam" id="PF10145"/>
    </source>
</evidence>
<dbReference type="STRING" id="29367.CLPUN_09780"/>
<dbReference type="PANTHER" id="PTHR37813">
    <property type="entry name" value="FELS-2 PROPHAGE PROTEIN"/>
    <property type="match status" value="1"/>
</dbReference>
<dbReference type="EMBL" id="LZZM01000053">
    <property type="protein sequence ID" value="OOM81794.1"/>
    <property type="molecule type" value="Genomic_DNA"/>
</dbReference>